<reference evidence="2 3" key="1">
    <citation type="submission" date="2023-09" db="EMBL/GenBank/DDBJ databases">
        <authorList>
            <person name="Wang M."/>
        </authorList>
    </citation>
    <scope>NUCLEOTIDE SEQUENCE [LARGE SCALE GENOMIC DNA]</scope>
    <source>
        <strain evidence="2">GT-2023</strain>
        <tissue evidence="2">Liver</tissue>
    </source>
</reference>
<organism evidence="2 3">
    <name type="scientific">Cirrhinus molitorella</name>
    <name type="common">mud carp</name>
    <dbReference type="NCBI Taxonomy" id="172907"/>
    <lineage>
        <taxon>Eukaryota</taxon>
        <taxon>Metazoa</taxon>
        <taxon>Chordata</taxon>
        <taxon>Craniata</taxon>
        <taxon>Vertebrata</taxon>
        <taxon>Euteleostomi</taxon>
        <taxon>Actinopterygii</taxon>
        <taxon>Neopterygii</taxon>
        <taxon>Teleostei</taxon>
        <taxon>Ostariophysi</taxon>
        <taxon>Cypriniformes</taxon>
        <taxon>Cyprinidae</taxon>
        <taxon>Labeoninae</taxon>
        <taxon>Labeonini</taxon>
        <taxon>Cirrhinus</taxon>
    </lineage>
</organism>
<gene>
    <name evidence="2" type="ORF">QQF64_029280</name>
</gene>
<proteinExistence type="predicted"/>
<accession>A0ABR3N8Z9</accession>
<protein>
    <submittedName>
        <fullName evidence="2">Uncharacterized protein</fullName>
    </submittedName>
</protein>
<keyword evidence="3" id="KW-1185">Reference proteome</keyword>
<comment type="caution">
    <text evidence="2">The sequence shown here is derived from an EMBL/GenBank/DDBJ whole genome shotgun (WGS) entry which is preliminary data.</text>
</comment>
<feature type="compositionally biased region" description="Basic residues" evidence="1">
    <location>
        <begin position="105"/>
        <end position="117"/>
    </location>
</feature>
<evidence type="ECO:0000256" key="1">
    <source>
        <dbReference type="SAM" id="MobiDB-lite"/>
    </source>
</evidence>
<evidence type="ECO:0000313" key="3">
    <source>
        <dbReference type="Proteomes" id="UP001558613"/>
    </source>
</evidence>
<dbReference type="Proteomes" id="UP001558613">
    <property type="component" value="Unassembled WGS sequence"/>
</dbReference>
<name>A0ABR3N8Z9_9TELE</name>
<sequence>MLSLCVCALIKHTRLALLSLPVLIGGVCFSLSRKERRKTVSFEACFILDPDTITHTTHTPAAETTRGSGSPCCCCVCSGLSPCKLPSDPRLSMRELIMADGPRCKRRKQANPRRKNGKSGLGKCPGAVRKRTRYAGRREREMRPDRSESRWDTKTCSSWRIQPATLPLGQIDYIISDILAYRRVGGVRPPPRPRALWKCLRCDFTFTHITADPTAFHITSTASPPSERVKRRQRAAPPLKASCDWNSTNSFLLQNFSREIISLLDLSRFTSANTFGHRSGGLIIQTACPQPFPDASAQDEPRGCGSEPLPAHVCAHYVLSCVIDRRQPRIHTHTHRLLEVCVCRERERERERRVRASIAGFHRSWVAVSFDVGVLLRTRAARSAQFDRLRKRCQKKMFVSAAGGGRENDPYDGAF</sequence>
<feature type="region of interest" description="Disordered" evidence="1">
    <location>
        <begin position="105"/>
        <end position="126"/>
    </location>
</feature>
<evidence type="ECO:0000313" key="2">
    <source>
        <dbReference type="EMBL" id="KAL1273418.1"/>
    </source>
</evidence>
<dbReference type="EMBL" id="JAYMGO010000006">
    <property type="protein sequence ID" value="KAL1273418.1"/>
    <property type="molecule type" value="Genomic_DNA"/>
</dbReference>